<accession>A0A0C3DL79</accession>
<name>A0A0C3DL79_OIDMZ</name>
<dbReference type="Pfam" id="PF00172">
    <property type="entry name" value="Zn_clus"/>
    <property type="match status" value="1"/>
</dbReference>
<evidence type="ECO:0000256" key="5">
    <source>
        <dbReference type="ARBA" id="ARBA00023242"/>
    </source>
</evidence>
<dbReference type="PROSITE" id="PS00463">
    <property type="entry name" value="ZN2_CY6_FUNGAL_1"/>
    <property type="match status" value="1"/>
</dbReference>
<evidence type="ECO:0000256" key="6">
    <source>
        <dbReference type="SAM" id="MobiDB-lite"/>
    </source>
</evidence>
<evidence type="ECO:0000259" key="7">
    <source>
        <dbReference type="PROSITE" id="PS50048"/>
    </source>
</evidence>
<organism evidence="8 9">
    <name type="scientific">Oidiodendron maius (strain Zn)</name>
    <dbReference type="NCBI Taxonomy" id="913774"/>
    <lineage>
        <taxon>Eukaryota</taxon>
        <taxon>Fungi</taxon>
        <taxon>Dikarya</taxon>
        <taxon>Ascomycota</taxon>
        <taxon>Pezizomycotina</taxon>
        <taxon>Leotiomycetes</taxon>
        <taxon>Leotiomycetes incertae sedis</taxon>
        <taxon>Myxotrichaceae</taxon>
        <taxon>Oidiodendron</taxon>
    </lineage>
</organism>
<dbReference type="SUPFAM" id="SSF57701">
    <property type="entry name" value="Zn2/Cys6 DNA-binding domain"/>
    <property type="match status" value="1"/>
</dbReference>
<dbReference type="Gene3D" id="4.10.240.10">
    <property type="entry name" value="Zn(2)-C6 fungal-type DNA-binding domain"/>
    <property type="match status" value="1"/>
</dbReference>
<dbReference type="GO" id="GO:0000435">
    <property type="term" value="P:positive regulation of transcription from RNA polymerase II promoter by galactose"/>
    <property type="evidence" value="ECO:0007669"/>
    <property type="project" value="TreeGrafter"/>
</dbReference>
<dbReference type="Proteomes" id="UP000054321">
    <property type="component" value="Unassembled WGS sequence"/>
</dbReference>
<dbReference type="PANTHER" id="PTHR47424">
    <property type="entry name" value="REGULATORY PROTEIN GAL4"/>
    <property type="match status" value="1"/>
</dbReference>
<dbReference type="CDD" id="cd12148">
    <property type="entry name" value="fungal_TF_MHR"/>
    <property type="match status" value="1"/>
</dbReference>
<keyword evidence="5" id="KW-0539">Nucleus</keyword>
<dbReference type="InterPro" id="IPR007219">
    <property type="entry name" value="XnlR_reg_dom"/>
</dbReference>
<reference evidence="8 9" key="1">
    <citation type="submission" date="2014-04" db="EMBL/GenBank/DDBJ databases">
        <authorList>
            <consortium name="DOE Joint Genome Institute"/>
            <person name="Kuo A."/>
            <person name="Martino E."/>
            <person name="Perotto S."/>
            <person name="Kohler A."/>
            <person name="Nagy L.G."/>
            <person name="Floudas D."/>
            <person name="Copeland A."/>
            <person name="Barry K.W."/>
            <person name="Cichocki N."/>
            <person name="Veneault-Fourrey C."/>
            <person name="LaButti K."/>
            <person name="Lindquist E.A."/>
            <person name="Lipzen A."/>
            <person name="Lundell T."/>
            <person name="Morin E."/>
            <person name="Murat C."/>
            <person name="Sun H."/>
            <person name="Tunlid A."/>
            <person name="Henrissat B."/>
            <person name="Grigoriev I.V."/>
            <person name="Hibbett D.S."/>
            <person name="Martin F."/>
            <person name="Nordberg H.P."/>
            <person name="Cantor M.N."/>
            <person name="Hua S.X."/>
        </authorList>
    </citation>
    <scope>NUCLEOTIDE SEQUENCE [LARGE SCALE GENOMIC DNA]</scope>
    <source>
        <strain evidence="8 9">Zn</strain>
    </source>
</reference>
<dbReference type="InterPro" id="IPR001138">
    <property type="entry name" value="Zn2Cys6_DnaBD"/>
</dbReference>
<feature type="domain" description="Zn(2)-C6 fungal-type" evidence="7">
    <location>
        <begin position="16"/>
        <end position="46"/>
    </location>
</feature>
<evidence type="ECO:0000256" key="3">
    <source>
        <dbReference type="ARBA" id="ARBA00023125"/>
    </source>
</evidence>
<dbReference type="AlphaFoldDB" id="A0A0C3DL79"/>
<evidence type="ECO:0000313" key="9">
    <source>
        <dbReference type="Proteomes" id="UP000054321"/>
    </source>
</evidence>
<proteinExistence type="predicted"/>
<evidence type="ECO:0000256" key="2">
    <source>
        <dbReference type="ARBA" id="ARBA00023015"/>
    </source>
</evidence>
<dbReference type="GO" id="GO:0008270">
    <property type="term" value="F:zinc ion binding"/>
    <property type="evidence" value="ECO:0007669"/>
    <property type="project" value="InterPro"/>
</dbReference>
<dbReference type="SMART" id="SM00066">
    <property type="entry name" value="GAL4"/>
    <property type="match status" value="1"/>
</dbReference>
<dbReference type="InParanoid" id="A0A0C3DL79"/>
<protein>
    <recommendedName>
        <fullName evidence="7">Zn(2)-C6 fungal-type domain-containing protein</fullName>
    </recommendedName>
</protein>
<keyword evidence="9" id="KW-1185">Reference proteome</keyword>
<dbReference type="PROSITE" id="PS50048">
    <property type="entry name" value="ZN2_CY6_FUNGAL_2"/>
    <property type="match status" value="1"/>
</dbReference>
<keyword evidence="1" id="KW-0479">Metal-binding</keyword>
<dbReference type="GO" id="GO:0000978">
    <property type="term" value="F:RNA polymerase II cis-regulatory region sequence-specific DNA binding"/>
    <property type="evidence" value="ECO:0007669"/>
    <property type="project" value="TreeGrafter"/>
</dbReference>
<dbReference type="GO" id="GO:0005634">
    <property type="term" value="C:nucleus"/>
    <property type="evidence" value="ECO:0007669"/>
    <property type="project" value="TreeGrafter"/>
</dbReference>
<dbReference type="SMART" id="SM00906">
    <property type="entry name" value="Fungal_trans"/>
    <property type="match status" value="1"/>
</dbReference>
<keyword evidence="3" id="KW-0238">DNA-binding</keyword>
<keyword evidence="2" id="KW-0805">Transcription regulation</keyword>
<feature type="region of interest" description="Disordered" evidence="6">
    <location>
        <begin position="122"/>
        <end position="156"/>
    </location>
</feature>
<keyword evidence="4" id="KW-0804">Transcription</keyword>
<dbReference type="HOGENOM" id="CLU_008511_2_2_1"/>
<reference evidence="9" key="2">
    <citation type="submission" date="2015-01" db="EMBL/GenBank/DDBJ databases">
        <title>Evolutionary Origins and Diversification of the Mycorrhizal Mutualists.</title>
        <authorList>
            <consortium name="DOE Joint Genome Institute"/>
            <consortium name="Mycorrhizal Genomics Consortium"/>
            <person name="Kohler A."/>
            <person name="Kuo A."/>
            <person name="Nagy L.G."/>
            <person name="Floudas D."/>
            <person name="Copeland A."/>
            <person name="Barry K.W."/>
            <person name="Cichocki N."/>
            <person name="Veneault-Fourrey C."/>
            <person name="LaButti K."/>
            <person name="Lindquist E.A."/>
            <person name="Lipzen A."/>
            <person name="Lundell T."/>
            <person name="Morin E."/>
            <person name="Murat C."/>
            <person name="Riley R."/>
            <person name="Ohm R."/>
            <person name="Sun H."/>
            <person name="Tunlid A."/>
            <person name="Henrissat B."/>
            <person name="Grigoriev I.V."/>
            <person name="Hibbett D.S."/>
            <person name="Martin F."/>
        </authorList>
    </citation>
    <scope>NUCLEOTIDE SEQUENCE [LARGE SCALE GENOMIC DNA]</scope>
    <source>
        <strain evidence="9">Zn</strain>
    </source>
</reference>
<evidence type="ECO:0000256" key="4">
    <source>
        <dbReference type="ARBA" id="ARBA00023163"/>
    </source>
</evidence>
<dbReference type="PANTHER" id="PTHR47424:SF3">
    <property type="entry name" value="REGULATORY PROTEIN GAL4"/>
    <property type="match status" value="1"/>
</dbReference>
<dbReference type="EMBL" id="KN832874">
    <property type="protein sequence ID" value="KIN02778.1"/>
    <property type="molecule type" value="Genomic_DNA"/>
</dbReference>
<dbReference type="GO" id="GO:0006351">
    <property type="term" value="P:DNA-templated transcription"/>
    <property type="evidence" value="ECO:0007669"/>
    <property type="project" value="InterPro"/>
</dbReference>
<sequence length="711" mass="79869">MSGERAKKRRLGSGQACTDCRNRKHRCDGGRPICGSCRSRSVQCVYPGKVPDPTAIEALDLLPTAGHRMTQEDLNLHEAGTQLPQLPISTPNAEQGKLHLLWKATSDISRSPGQDIVPRVTQTYSAREGRCRGAGEIQSGKSSASSPTDSGGPDGYFGRSSTFAFLSEVPLRSEHDHDVQVNGKQQMPPQIRQGIYGPATSTQISTENEHHYILPNTPLAYDLIDAYFDRVHPLYPFVHEGTFRTEYERIESSSVNPRLSPTWYAVLNMIFASSCEFCDTIPESQLMQTVAPFVARSRDIIFSHIFKCGNLELVQALLLMCHFLQGTMELNECWTLAGLMTRTAVSIGLHLSPDDLPISIVEKEVRKRVWWGCFILDRTLSWKFGRPISMQAANVVEVPPPLAIDDQYIQNTSLAPRQPLARPPILAFFLHTIKLAQIIDQILQVLYTTTNERLQQPGVDSQSRPEHSLSYLLSEAVLLDGQLQAWWQDRPKHLHPTANTSDSRIFQRQQTVMQLSRHDIGDRFLRSIVIAGSQTCITAAKDTIRLIYMQYRRKLLNSLRYNLHYIFTSMGVLLHLYSMDKSKLQLLEYEQEDEILKWGMEFLTAAGSTSTLAARYATLLQEVRSRTSIHGSLRNTEIEDTSGLLSTITNGPVPPQPPVTPLASQPRQTVFSEREEIDLDGMNFDDLLFGTGLPQDILPFDYLSNGFNLLS</sequence>
<evidence type="ECO:0000256" key="1">
    <source>
        <dbReference type="ARBA" id="ARBA00022723"/>
    </source>
</evidence>
<feature type="compositionally biased region" description="Polar residues" evidence="6">
    <location>
        <begin position="139"/>
        <end position="149"/>
    </location>
</feature>
<dbReference type="CDD" id="cd00067">
    <property type="entry name" value="GAL4"/>
    <property type="match status" value="1"/>
</dbReference>
<gene>
    <name evidence="8" type="ORF">OIDMADRAFT_144021</name>
</gene>
<dbReference type="Pfam" id="PF04082">
    <property type="entry name" value="Fungal_trans"/>
    <property type="match status" value="1"/>
</dbReference>
<dbReference type="InterPro" id="IPR036864">
    <property type="entry name" value="Zn2-C6_fun-type_DNA-bd_sf"/>
</dbReference>
<dbReference type="InterPro" id="IPR051127">
    <property type="entry name" value="Fungal_SecMet_Regulators"/>
</dbReference>
<dbReference type="OrthoDB" id="3364175at2759"/>
<evidence type="ECO:0000313" key="8">
    <source>
        <dbReference type="EMBL" id="KIN02778.1"/>
    </source>
</evidence>
<dbReference type="GO" id="GO:0000981">
    <property type="term" value="F:DNA-binding transcription factor activity, RNA polymerase II-specific"/>
    <property type="evidence" value="ECO:0007669"/>
    <property type="project" value="InterPro"/>
</dbReference>